<dbReference type="Proteomes" id="UP000762676">
    <property type="component" value="Unassembled WGS sequence"/>
</dbReference>
<feature type="compositionally biased region" description="Basic and acidic residues" evidence="1">
    <location>
        <begin position="66"/>
        <end position="95"/>
    </location>
</feature>
<gene>
    <name evidence="2" type="ORF">ElyMa_004704000</name>
</gene>
<sequence length="95" mass="11348">MYGFEAWTITKEIQKKIEAAEMWFFRRMLKVPWIARKTNEEVLKETDNQVLDEQNMKTPGKVCGTHNEKRGIREPCYNRKNGGEEEQRKTKRENA</sequence>
<evidence type="ECO:0000256" key="1">
    <source>
        <dbReference type="SAM" id="MobiDB-lite"/>
    </source>
</evidence>
<protein>
    <submittedName>
        <fullName evidence="2">Endonuclease-reverse transcriptase</fullName>
    </submittedName>
</protein>
<dbReference type="GO" id="GO:0004519">
    <property type="term" value="F:endonuclease activity"/>
    <property type="evidence" value="ECO:0007669"/>
    <property type="project" value="UniProtKB-KW"/>
</dbReference>
<organism evidence="2 3">
    <name type="scientific">Elysia marginata</name>
    <dbReference type="NCBI Taxonomy" id="1093978"/>
    <lineage>
        <taxon>Eukaryota</taxon>
        <taxon>Metazoa</taxon>
        <taxon>Spiralia</taxon>
        <taxon>Lophotrochozoa</taxon>
        <taxon>Mollusca</taxon>
        <taxon>Gastropoda</taxon>
        <taxon>Heterobranchia</taxon>
        <taxon>Euthyneura</taxon>
        <taxon>Panpulmonata</taxon>
        <taxon>Sacoglossa</taxon>
        <taxon>Placobranchoidea</taxon>
        <taxon>Plakobranchidae</taxon>
        <taxon>Elysia</taxon>
    </lineage>
</organism>
<dbReference type="AlphaFoldDB" id="A0AAV4IB18"/>
<feature type="region of interest" description="Disordered" evidence="1">
    <location>
        <begin position="46"/>
        <end position="95"/>
    </location>
</feature>
<proteinExistence type="predicted"/>
<dbReference type="EMBL" id="BMAT01009437">
    <property type="protein sequence ID" value="GFS06311.1"/>
    <property type="molecule type" value="Genomic_DNA"/>
</dbReference>
<name>A0AAV4IB18_9GAST</name>
<keyword evidence="3" id="KW-1185">Reference proteome</keyword>
<accession>A0AAV4IB18</accession>
<keyword evidence="2" id="KW-0378">Hydrolase</keyword>
<comment type="caution">
    <text evidence="2">The sequence shown here is derived from an EMBL/GenBank/DDBJ whole genome shotgun (WGS) entry which is preliminary data.</text>
</comment>
<reference evidence="2 3" key="1">
    <citation type="journal article" date="2021" name="Elife">
        <title>Chloroplast acquisition without the gene transfer in kleptoplastic sea slugs, Plakobranchus ocellatus.</title>
        <authorList>
            <person name="Maeda T."/>
            <person name="Takahashi S."/>
            <person name="Yoshida T."/>
            <person name="Shimamura S."/>
            <person name="Takaki Y."/>
            <person name="Nagai Y."/>
            <person name="Toyoda A."/>
            <person name="Suzuki Y."/>
            <person name="Arimoto A."/>
            <person name="Ishii H."/>
            <person name="Satoh N."/>
            <person name="Nishiyama T."/>
            <person name="Hasebe M."/>
            <person name="Maruyama T."/>
            <person name="Minagawa J."/>
            <person name="Obokata J."/>
            <person name="Shigenobu S."/>
        </authorList>
    </citation>
    <scope>NUCLEOTIDE SEQUENCE [LARGE SCALE GENOMIC DNA]</scope>
</reference>
<evidence type="ECO:0000313" key="3">
    <source>
        <dbReference type="Proteomes" id="UP000762676"/>
    </source>
</evidence>
<keyword evidence="2" id="KW-0255">Endonuclease</keyword>
<evidence type="ECO:0000313" key="2">
    <source>
        <dbReference type="EMBL" id="GFS06311.1"/>
    </source>
</evidence>
<keyword evidence="2" id="KW-0540">Nuclease</keyword>